<dbReference type="PANTHER" id="PTHR46708">
    <property type="entry name" value="TENASCIN"/>
    <property type="match status" value="1"/>
</dbReference>
<dbReference type="PANTHER" id="PTHR46708:SF2">
    <property type="entry name" value="FIBRONECTIN TYPE-III DOMAIN-CONTAINING PROTEIN"/>
    <property type="match status" value="1"/>
</dbReference>
<organism evidence="3 4">
    <name type="scientific">Avrilella dinanensis</name>
    <dbReference type="NCBI Taxonomy" id="2008672"/>
    <lineage>
        <taxon>Bacteria</taxon>
        <taxon>Pseudomonadati</taxon>
        <taxon>Bacteroidota</taxon>
        <taxon>Flavobacteriia</taxon>
        <taxon>Flavobacteriales</taxon>
        <taxon>Flavobacteriaceae</taxon>
        <taxon>Avrilella</taxon>
    </lineage>
</organism>
<protein>
    <recommendedName>
        <fullName evidence="2">Fibronectin type-III domain-containing protein</fullName>
    </recommendedName>
</protein>
<dbReference type="Pfam" id="PF13585">
    <property type="entry name" value="CHU_C"/>
    <property type="match status" value="1"/>
</dbReference>
<evidence type="ECO:0000256" key="1">
    <source>
        <dbReference type="ARBA" id="ARBA00022737"/>
    </source>
</evidence>
<dbReference type="InterPro" id="IPR056600">
    <property type="entry name" value="GBD_T9SS_assoc"/>
</dbReference>
<keyword evidence="1" id="KW-0677">Repeat</keyword>
<dbReference type="SUPFAM" id="SSF49265">
    <property type="entry name" value="Fibronectin type III"/>
    <property type="match status" value="1"/>
</dbReference>
<evidence type="ECO:0000313" key="4">
    <source>
        <dbReference type="Proteomes" id="UP000231960"/>
    </source>
</evidence>
<dbReference type="NCBIfam" id="NF038133">
    <property type="entry name" value="choice_anch_L"/>
    <property type="match status" value="1"/>
</dbReference>
<dbReference type="InterPro" id="IPR050991">
    <property type="entry name" value="ECM_Regulatory_Proteins"/>
</dbReference>
<reference evidence="3 4" key="1">
    <citation type="submission" date="2017-06" db="EMBL/GenBank/DDBJ databases">
        <title>Description of Avrilella dinanensis gen. nov. sp. nov.</title>
        <authorList>
            <person name="Leyer C."/>
            <person name="Sassi M."/>
            <person name="Minet J."/>
            <person name="Kayal S."/>
            <person name="Cattoir V."/>
        </authorList>
    </citation>
    <scope>NUCLEOTIDE SEQUENCE [LARGE SCALE GENOMIC DNA]</scope>
    <source>
        <strain evidence="3 4">UR159</strain>
    </source>
</reference>
<evidence type="ECO:0000259" key="2">
    <source>
        <dbReference type="PROSITE" id="PS50853"/>
    </source>
</evidence>
<dbReference type="Proteomes" id="UP000231960">
    <property type="component" value="Unassembled WGS sequence"/>
</dbReference>
<dbReference type="RefSeq" id="WP_100677459.1">
    <property type="nucleotide sequence ID" value="NZ_NIPO01000001.1"/>
</dbReference>
<sequence length="1494" mass="164490">MKKQYLLFLTLAISFVAFGVINPLEVNFLKEGNVATAEAINDAVDCDEANQCTYTFVMTDEFGDGWSGGTMTVFQNEEEVETFGLTGGATGSIEIALCDGEPFSLFWNSGGSWQDEVGITILDAFGEEVYSKPPDTGSPDSELYTGVVDCTAPSCPKPINVEAEVTVDSATISWTEQGDATEWEVIVVPAGSGEPSGDEDDIILTTDNPYTFEDLEGTTTYEFYVRAICDAATDDISGWRSFVFMTVIANDECDAATEVPVNTDATCDLTASGTFQGATLSEDMPGPCDAWSTIYQDVWFEFEATESAHAISILNSFDTYSMYIQVFSDDICDDSTSEPMTCGNSPVMASGLTVGETYKIRVFSTWNLTSSFDICVRTLNTPENDDCDEAIDVPVNTDATCTLTVPGTFEDATLSSIGGLITCYEWDEAVKDVWFEFEATDVVHKVSMLNNNESWSSYIEVFEEVDCNTPGAEPISCGQDVITLSGLTIGDTYKVRVSTYSATNNSTFDICVRTLNAPDNDDCDEATDVPVNTDASCTLTTPGTFDDATLSSVGGVIACYDWDEAVKDVWFEFEATDTIHKVSILNVADTWTTYVEVFEEADCNTPGAEPIACGQGTITLSGLTIGDTYKIRVSTYSATNNSTFDVCVRTLQAPDNDDCDGAVELPVSETMECEETVSGTFLDATLSEGASDGCNDFNEPVVDVWYEFEAITTTHGVVLSTEASAWNVHIEVYEEDICTGYLDPIECGQTTELVVNDLTPGETYKVRVITVSATDEFDFEMCVISLFPPIRVADDEHTVPELVEDVLIGDAGNCTGIENISWVTGTDFNDVNGIAYFEKNGSQFPFENGIVLATCRAIDSEGPSEQPIQSGNMNSWPDDEQLTDYMHTVLGNNDDYHNATILEFDFTPATDSLKFNFIFASNEYGGSFQCSFSDAFAFFLTDIDTGVTENLAIVPDTTDPISVITIRKEIHSPPGSTNCGDANPEYFHELYYPNGQYNGQLPLINPINYRGWTVPMTAESAVTPGKTYRIKMVIQDRGDASFDSAVFLEGGSFDIGSVDLGGDMLIEDLNAVCEDDQVLLDTQLDPEKYTFEWYKDDVLIEGETGPTLIVTETGVYRIEAYYEGNTTCGISDSVLIEIYPIIVLEEDLQDIPVCVVPGRMPEVDITIHEPVFDQYKVGGADFEYSYHLSEDNAKNDVDAIENPEAYTPEAIPVTIYLRVYNTLTECVQVFEFDIIRKPLLDFTPHDDIPICVYPDYFTPTDLTQVEEFFRNQTIASIVFEGYYLDQEDAYDLENPITGDLTEFVVDELPTTIYMAILNEETGCYSFTSFNIVATETLDPQLPEDVVICDGYLVPELPAGQYYSASEFGEGERVQPGTILGEGNHTLYINIENEIGCVFSHRYDIQVIQCTPQRGISPNGDGLNDAFDLTEYHLLELKIFNRDGIEVYSHGIGYTDQWEGQSNSGNLLPDGTYYYHFITPTGIKTGYVQLVREVR</sequence>
<accession>A0A2M9R555</accession>
<dbReference type="InterPro" id="IPR013783">
    <property type="entry name" value="Ig-like_fold"/>
</dbReference>
<dbReference type="InterPro" id="IPR003961">
    <property type="entry name" value="FN3_dom"/>
</dbReference>
<feature type="domain" description="Fibronectin type-III" evidence="2">
    <location>
        <begin position="155"/>
        <end position="251"/>
    </location>
</feature>
<dbReference type="Pfam" id="PF00041">
    <property type="entry name" value="fn3"/>
    <property type="match status" value="1"/>
</dbReference>
<dbReference type="PROSITE" id="PS50853">
    <property type="entry name" value="FN3"/>
    <property type="match status" value="1"/>
</dbReference>
<gene>
    <name evidence="3" type="ORF">CDL10_04665</name>
</gene>
<dbReference type="InterPro" id="IPR036116">
    <property type="entry name" value="FN3_sf"/>
</dbReference>
<keyword evidence="4" id="KW-1185">Reference proteome</keyword>
<dbReference type="Gene3D" id="2.60.40.10">
    <property type="entry name" value="Immunoglobulins"/>
    <property type="match status" value="1"/>
</dbReference>
<dbReference type="Pfam" id="PF23759">
    <property type="entry name" value="GBD_T9SS_assoc"/>
    <property type="match status" value="4"/>
</dbReference>
<proteinExistence type="predicted"/>
<dbReference type="EMBL" id="NIPO01000001">
    <property type="protein sequence ID" value="PJR03893.1"/>
    <property type="molecule type" value="Genomic_DNA"/>
</dbReference>
<evidence type="ECO:0000313" key="3">
    <source>
        <dbReference type="EMBL" id="PJR03893.1"/>
    </source>
</evidence>
<name>A0A2M9R555_9FLAO</name>
<dbReference type="SMART" id="SM00060">
    <property type="entry name" value="FN3"/>
    <property type="match status" value="3"/>
</dbReference>
<dbReference type="OrthoDB" id="608579at2"/>
<dbReference type="CDD" id="cd00063">
    <property type="entry name" value="FN3"/>
    <property type="match status" value="1"/>
</dbReference>
<dbReference type="InterPro" id="IPR049804">
    <property type="entry name" value="Choice_anch_L"/>
</dbReference>
<comment type="caution">
    <text evidence="3">The sequence shown here is derived from an EMBL/GenBank/DDBJ whole genome shotgun (WGS) entry which is preliminary data.</text>
</comment>